<dbReference type="EMBL" id="JAJVKT010000004">
    <property type="protein sequence ID" value="MCE7507899.1"/>
    <property type="molecule type" value="Genomic_DNA"/>
</dbReference>
<dbReference type="Proteomes" id="UP001107961">
    <property type="component" value="Unassembled WGS sequence"/>
</dbReference>
<accession>A0A9Q3ZFE2</accession>
<keyword evidence="3" id="KW-1185">Reference proteome</keyword>
<evidence type="ECO:0000256" key="1">
    <source>
        <dbReference type="SAM" id="MobiDB-lite"/>
    </source>
</evidence>
<dbReference type="GeneID" id="94687329"/>
<reference evidence="2" key="1">
    <citation type="submission" date="2022-01" db="EMBL/GenBank/DDBJ databases">
        <authorList>
            <person name="Karlyshev A.V."/>
            <person name="Jaspars M."/>
        </authorList>
    </citation>
    <scope>NUCLEOTIDE SEQUENCE</scope>
    <source>
        <strain evidence="2">AGSA3-2</strain>
    </source>
</reference>
<evidence type="ECO:0000313" key="2">
    <source>
        <dbReference type="EMBL" id="MCE7507899.1"/>
    </source>
</evidence>
<feature type="compositionally biased region" description="Basic residues" evidence="1">
    <location>
        <begin position="23"/>
        <end position="35"/>
    </location>
</feature>
<organism evidence="2 3">
    <name type="scientific">Alloalcanivorax xenomutans</name>
    <dbReference type="NCBI Taxonomy" id="1094342"/>
    <lineage>
        <taxon>Bacteria</taxon>
        <taxon>Pseudomonadati</taxon>
        <taxon>Pseudomonadota</taxon>
        <taxon>Gammaproteobacteria</taxon>
        <taxon>Oceanospirillales</taxon>
        <taxon>Alcanivoracaceae</taxon>
        <taxon>Alloalcanivorax</taxon>
    </lineage>
</organism>
<evidence type="ECO:0000313" key="3">
    <source>
        <dbReference type="Proteomes" id="UP001107961"/>
    </source>
</evidence>
<feature type="region of interest" description="Disordered" evidence="1">
    <location>
        <begin position="1"/>
        <end position="55"/>
    </location>
</feature>
<dbReference type="AlphaFoldDB" id="A0A9Q3ZFE2"/>
<feature type="compositionally biased region" description="Basic and acidic residues" evidence="1">
    <location>
        <begin position="1"/>
        <end position="22"/>
    </location>
</feature>
<gene>
    <name evidence="2" type="ORF">LZG35_04575</name>
</gene>
<name>A0A9Q3ZFE2_9GAMM</name>
<dbReference type="RefSeq" id="WP_155854813.1">
    <property type="nucleotide sequence ID" value="NZ_CBDDTQ010000005.1"/>
</dbReference>
<comment type="caution">
    <text evidence="2">The sequence shown here is derived from an EMBL/GenBank/DDBJ whole genome shotgun (WGS) entry which is preliminary data.</text>
</comment>
<protein>
    <submittedName>
        <fullName evidence="2">Uncharacterized protein</fullName>
    </submittedName>
</protein>
<sequence>MSRRHFDDYDAKEWQEEHSRVAKERRKRDAKKHRHQTDDEALEAPGRPRSPRPSH</sequence>
<proteinExistence type="predicted"/>